<dbReference type="OrthoDB" id="282265at2"/>
<protein>
    <submittedName>
        <fullName evidence="1">Uncharacterized protein</fullName>
    </submittedName>
</protein>
<proteinExistence type="predicted"/>
<keyword evidence="2" id="KW-1185">Reference proteome</keyword>
<evidence type="ECO:0000313" key="1">
    <source>
        <dbReference type="EMBL" id="QDU64183.1"/>
    </source>
</evidence>
<dbReference type="RefSeq" id="WP_145262205.1">
    <property type="nucleotide sequence ID" value="NZ_CP036279.1"/>
</dbReference>
<dbReference type="EMBL" id="CP036279">
    <property type="protein sequence ID" value="QDU64183.1"/>
    <property type="molecule type" value="Genomic_DNA"/>
</dbReference>
<gene>
    <name evidence="1" type="ORF">Pan216_50720</name>
</gene>
<sequence>MSIVVWTSAALIVLGVSGALAYRPLRRMLREIEVERARELFRLQRERLEAKFIELASSTGKPKGLRWEHCEFHSPVSFVRDRSSRQLSAFIEVTIRFSAIEGEGMEEVAAVNDLRNATAVFHYHHGHWGTGGRVLFNMNPEEAIHRYQEQFEPIPIA</sequence>
<evidence type="ECO:0000313" key="2">
    <source>
        <dbReference type="Proteomes" id="UP000317093"/>
    </source>
</evidence>
<dbReference type="AlphaFoldDB" id="A0A518BBC8"/>
<name>A0A518BBC8_9BACT</name>
<accession>A0A518BBC8</accession>
<dbReference type="KEGG" id="knv:Pan216_50720"/>
<reference evidence="1 2" key="1">
    <citation type="submission" date="2019-02" db="EMBL/GenBank/DDBJ databases">
        <title>Deep-cultivation of Planctomycetes and their phenomic and genomic characterization uncovers novel biology.</title>
        <authorList>
            <person name="Wiegand S."/>
            <person name="Jogler M."/>
            <person name="Boedeker C."/>
            <person name="Pinto D."/>
            <person name="Vollmers J."/>
            <person name="Rivas-Marin E."/>
            <person name="Kohn T."/>
            <person name="Peeters S.H."/>
            <person name="Heuer A."/>
            <person name="Rast P."/>
            <person name="Oberbeckmann S."/>
            <person name="Bunk B."/>
            <person name="Jeske O."/>
            <person name="Meyerdierks A."/>
            <person name="Storesund J.E."/>
            <person name="Kallscheuer N."/>
            <person name="Luecker S."/>
            <person name="Lage O.M."/>
            <person name="Pohl T."/>
            <person name="Merkel B.J."/>
            <person name="Hornburger P."/>
            <person name="Mueller R.-W."/>
            <person name="Bruemmer F."/>
            <person name="Labrenz M."/>
            <person name="Spormann A.M."/>
            <person name="Op den Camp H."/>
            <person name="Overmann J."/>
            <person name="Amann R."/>
            <person name="Jetten M.S.M."/>
            <person name="Mascher T."/>
            <person name="Medema M.H."/>
            <person name="Devos D.P."/>
            <person name="Kaster A.-K."/>
            <person name="Ovreas L."/>
            <person name="Rohde M."/>
            <person name="Galperin M.Y."/>
            <person name="Jogler C."/>
        </authorList>
    </citation>
    <scope>NUCLEOTIDE SEQUENCE [LARGE SCALE GENOMIC DNA]</scope>
    <source>
        <strain evidence="1 2">Pan216</strain>
    </source>
</reference>
<dbReference type="Proteomes" id="UP000317093">
    <property type="component" value="Chromosome"/>
</dbReference>
<organism evidence="1 2">
    <name type="scientific">Kolteria novifilia</name>
    <dbReference type="NCBI Taxonomy" id="2527975"/>
    <lineage>
        <taxon>Bacteria</taxon>
        <taxon>Pseudomonadati</taxon>
        <taxon>Planctomycetota</taxon>
        <taxon>Planctomycetia</taxon>
        <taxon>Kolteriales</taxon>
        <taxon>Kolteriaceae</taxon>
        <taxon>Kolteria</taxon>
    </lineage>
</organism>